<protein>
    <submittedName>
        <fullName evidence="3">T9SS type B sorting domain-containing protein</fullName>
    </submittedName>
</protein>
<dbReference type="InterPro" id="IPR050991">
    <property type="entry name" value="ECM_Regulatory_Proteins"/>
</dbReference>
<dbReference type="NCBIfam" id="TIGR04131">
    <property type="entry name" value="Bac_Flav_CTERM"/>
    <property type="match status" value="1"/>
</dbReference>
<dbReference type="OrthoDB" id="608579at2"/>
<organism evidence="3 4">
    <name type="scientific">Flavobacterium alkalisoli</name>
    <dbReference type="NCBI Taxonomy" id="2602769"/>
    <lineage>
        <taxon>Bacteria</taxon>
        <taxon>Pseudomonadati</taxon>
        <taxon>Bacteroidota</taxon>
        <taxon>Flavobacteriia</taxon>
        <taxon>Flavobacteriales</taxon>
        <taxon>Flavobacteriaceae</taxon>
        <taxon>Flavobacterium</taxon>
    </lineage>
</organism>
<feature type="domain" description="Fibronectin type-III" evidence="2">
    <location>
        <begin position="208"/>
        <end position="296"/>
    </location>
</feature>
<dbReference type="EMBL" id="CP042831">
    <property type="protein sequence ID" value="QEE48835.1"/>
    <property type="molecule type" value="Genomic_DNA"/>
</dbReference>
<dbReference type="Pfam" id="PF13585">
    <property type="entry name" value="CHU_C"/>
    <property type="match status" value="1"/>
</dbReference>
<feature type="domain" description="Fibronectin type-III" evidence="2">
    <location>
        <begin position="434"/>
        <end position="529"/>
    </location>
</feature>
<name>A0A5B9FPU3_9FLAO</name>
<accession>A0A5B9FPU3</accession>
<proteinExistence type="predicted"/>
<reference evidence="3 4" key="1">
    <citation type="submission" date="2019-08" db="EMBL/GenBank/DDBJ databases">
        <title>Flavobacterium alkalisoli sp. nov., isolated from rhizosphere soil of Suaeda salsa.</title>
        <authorList>
            <person name="Sun J.-Q."/>
            <person name="Xu L."/>
        </authorList>
    </citation>
    <scope>NUCLEOTIDE SEQUENCE [LARGE SCALE GENOMIC DNA]</scope>
    <source>
        <strain evidence="3 4">XS-5</strain>
    </source>
</reference>
<dbReference type="NCBIfam" id="NF038128">
    <property type="entry name" value="choice_anch_J"/>
    <property type="match status" value="1"/>
</dbReference>
<dbReference type="PANTHER" id="PTHR46708">
    <property type="entry name" value="TENASCIN"/>
    <property type="match status" value="1"/>
</dbReference>
<evidence type="ECO:0000313" key="4">
    <source>
        <dbReference type="Proteomes" id="UP000321222"/>
    </source>
</evidence>
<evidence type="ECO:0000313" key="3">
    <source>
        <dbReference type="EMBL" id="QEE48835.1"/>
    </source>
</evidence>
<dbReference type="InterPro" id="IPR036116">
    <property type="entry name" value="FN3_sf"/>
</dbReference>
<dbReference type="PANTHER" id="PTHR46708:SF2">
    <property type="entry name" value="FIBRONECTIN TYPE-III DOMAIN-CONTAINING PROTEIN"/>
    <property type="match status" value="1"/>
</dbReference>
<dbReference type="InterPro" id="IPR003961">
    <property type="entry name" value="FN3_dom"/>
</dbReference>
<dbReference type="InterPro" id="IPR026341">
    <property type="entry name" value="T9SS_type_B"/>
</dbReference>
<keyword evidence="1" id="KW-0677">Repeat</keyword>
<dbReference type="Gene3D" id="2.60.40.10">
    <property type="entry name" value="Immunoglobulins"/>
    <property type="match status" value="5"/>
</dbReference>
<dbReference type="KEGG" id="fak:FUA48_04360"/>
<dbReference type="Proteomes" id="UP000321222">
    <property type="component" value="Chromosome"/>
</dbReference>
<dbReference type="CDD" id="cd00063">
    <property type="entry name" value="FN3"/>
    <property type="match status" value="4"/>
</dbReference>
<feature type="domain" description="Fibronectin type-III" evidence="2">
    <location>
        <begin position="708"/>
        <end position="800"/>
    </location>
</feature>
<feature type="domain" description="Fibronectin type-III" evidence="2">
    <location>
        <begin position="1249"/>
        <end position="1343"/>
    </location>
</feature>
<evidence type="ECO:0000259" key="2">
    <source>
        <dbReference type="PROSITE" id="PS50853"/>
    </source>
</evidence>
<evidence type="ECO:0000256" key="1">
    <source>
        <dbReference type="ARBA" id="ARBA00022737"/>
    </source>
</evidence>
<dbReference type="Gene3D" id="2.60.120.200">
    <property type="match status" value="1"/>
</dbReference>
<sequence length="2069" mass="224023">MLYFFNFDTLILPKLAFFMRKFTFMIFMSLFSIASFGQLATEGFETWPPTDWGIYNNGSGMLKFWVQTAAGDTTFPAYAGDHAALVDKENVSDTAPVPQDWLVTPQFTLPSNPQLRFFSRLGLNGDQGSLYRIMISADADPSDLSAYVQVEEWTETQINPTQQVYTEKILSLPENLVGQQVYVAFVLVGDDGDRWLIDNVSVVQECLAPENITVDNTGLNTADITWDANGATSWEIEIVPVADAPTGAGDVYNGTLPYQATDLDPATAYKVYVRSICGTNNNSPWTTPITFITAALGETCAAPIQITTLPYSTTDNTANYGDDYEGVPGTSCGNTNNYLNGDDVVYSYTAPADGIISVDITGNGTYAGMFIYDNCADIGTECLAGVVSGGTTDPLSIPVFAVTAGTTYYIVISTWATPQSTPYTLIVQTVNCAPPTNLTVANVDSSSADLSWDANGATSFEIVIQPVGTGIPAGAGTTVTTNMAFDATEMTDGTPFAPSTNYEYYVRNDCGDGTFSAWAGPVSFYTTQIPAALDYTQDFEGTTGWTLLNGDATNKWIIGNAVNNGGANSLYVTNDNGVSNAYTNSSTSVVQAYRDIQMPATVDALTLSFDWRAEAEPCCDYMRVWLVPATFNPTPGTEITAGNSGGIQLGGNFNQSAEFTTEEFYIQAAAYSGQVARLVFEWKNDGSLGPNPPAAVDNINLSLVTCPIPSNLTASDIALNGATFAWDGPTSVSPTFDYYITTSSTAPDETTPVTDNVSDETVTLDDLDNATTYYFWVRSNCGNDDASNWVGPVIINTLQVPADLDYAENFDGTTEWTLNSIGQPNKWVIGTAVNNGGTSSLYITNDEGVTNAYSNETTVSHAYRDVQMPTTVEELNLSFDWRSVGETNDYLRVWMVPATFLPTPGTQITAANSGGVQVGGNHTGSAEFVTENYIINAETFGGQVMRLVFEWRNNAFTGTNPPAAVDNINLSFITCPAPDNLSASNVTLNTADVAWDAPVTVTPDYDYYISTSNTAPEETTDPTDTVSDPNVSFDDLEDSTTYYVWVRSNCGNGDHSYWVGPQLIMTPQIPADMNFADDFDTLPSNWSLINGEQINKWYIGSAVFNSPDNALYISNDNGVSHTYTTGSSNSVVHAYRDIQMPATITNDLVLSFDWLGLGESSYDYLRVWLVPVAFNPTPGTQITTANGQQIGGNFNQESDWTSEMFIFDGTAYAGQVVRLVFEWRNDGSGGTQPPAAVDNVDFRFLTCPQPTDLLSTGVQGSSYVELSWTPAGTETQWEIVVQEMGSGAPGDAPEESVIVTDDPTYTLEIESGVYYEFYVRAICSDTDSSFWSGPQVFSIFNPPGCANVEVFDPEQDIILPGSEYVVCPGEDNCIPLSANYMLTGETTSYEIEGIDYAPPFPFTGGTPVSVGTDDVWSPTVELPFEFCFFGEIYSEVLVGSNGVITFNSDIPNHTAEGYCPYSFDEVAPDPNFPILNAIYGVYQDIDPSVENDFANPDINYQVLGNYPCRALVVNFSNVAQFGFECKDNPDIGAQTTQIVLYEISNVIEIYVGRRVPCEDWQNGAGIIGLQNAGGTEAFVPDGRNTGPWTAIEEAWRFTPNGNTNVVFEWLQDGVSFSDDTDITVCVSEPTVMTARATYTNCNGELLVKESDVTIRLAEEITVDNLIDLTACSTGEMVSFDLNESTVDFLAGLNSPENFTVTFYATQEAADLGGDDNLVTPYETNASETIYVRVQENGSDCYSTGMFDIIITNNPPQYTIAGDLDICEGQTTTLTVQPINFEVSEATYAWTLDGAALPDTGSSIVASETGIYEVSVVTGCEATEAVQVTVYEIPVADVMENVTECDVFELPVLSTNNIYYTGPDATGDMLAAGTEITTDQTIYIFAQVPGTDCSDESSFTVDIIPSPVLGITGGCENNQYVLEVAMDENYNEQNTIIEWTNPQGATIGTGSTVIAEEEGEYMVTVTPVGDVSCPAVLTLQVDNVACLIPRGISPNGDGMNDEFDLTGFNVTKIGIFNRYGKEVYSQSSYNKEWHGQDKGGNELPTGTYFYSIELGDGTSKTGWVYINRED</sequence>
<dbReference type="PROSITE" id="PS50853">
    <property type="entry name" value="FN3"/>
    <property type="match status" value="5"/>
</dbReference>
<gene>
    <name evidence="3" type="ORF">FUA48_04360</name>
</gene>
<dbReference type="InterPro" id="IPR013783">
    <property type="entry name" value="Ig-like_fold"/>
</dbReference>
<keyword evidence="4" id="KW-1185">Reference proteome</keyword>
<feature type="domain" description="Fibronectin type-III" evidence="2">
    <location>
        <begin position="977"/>
        <end position="1069"/>
    </location>
</feature>
<dbReference type="SMART" id="SM00060">
    <property type="entry name" value="FN3"/>
    <property type="match status" value="5"/>
</dbReference>
<dbReference type="SUPFAM" id="SSF49265">
    <property type="entry name" value="Fibronectin type III"/>
    <property type="match status" value="3"/>
</dbReference>
<dbReference type="Pfam" id="PF00041">
    <property type="entry name" value="fn3"/>
    <property type="match status" value="3"/>
</dbReference>